<proteinExistence type="predicted"/>
<keyword evidence="3" id="KW-1185">Reference proteome</keyword>
<feature type="region of interest" description="Disordered" evidence="1">
    <location>
        <begin position="140"/>
        <end position="161"/>
    </location>
</feature>
<accession>A0A8J4LZC1</accession>
<sequence length="236" mass="26111">MPRVHLRRCMPAAHCCPCRISTLSSCRILRTSPSPLSASASAAISTQRGQYRLGGACSTQPRTPQQQRYIALRKPAARTPAGLRYCAAAHQDYMHRWQEFHGLRLPPCLREVLGASAYLAPTRLALWLMWLRRQCEMEEGGQQNGLSPDEGRQNSSGDSSRGLPFWRSYCSSLPKPAEITCQACFRSMRPSCCRSSTTCGSGPSPARTLPGCWTLPTGLSRRTGWEKQRPSKTVVA</sequence>
<organism evidence="2 3">
    <name type="scientific">Volvox reticuliferus</name>
    <dbReference type="NCBI Taxonomy" id="1737510"/>
    <lineage>
        <taxon>Eukaryota</taxon>
        <taxon>Viridiplantae</taxon>
        <taxon>Chlorophyta</taxon>
        <taxon>core chlorophytes</taxon>
        <taxon>Chlorophyceae</taxon>
        <taxon>CS clade</taxon>
        <taxon>Chlamydomonadales</taxon>
        <taxon>Volvocaceae</taxon>
        <taxon>Volvox</taxon>
    </lineage>
</organism>
<evidence type="ECO:0000313" key="2">
    <source>
        <dbReference type="EMBL" id="GIL92300.1"/>
    </source>
</evidence>
<gene>
    <name evidence="2" type="ORF">Vretifemale_19837</name>
</gene>
<name>A0A8J4LZC1_9CHLO</name>
<dbReference type="Proteomes" id="UP000747110">
    <property type="component" value="Unassembled WGS sequence"/>
</dbReference>
<dbReference type="AlphaFoldDB" id="A0A8J4LZC1"/>
<reference evidence="2" key="1">
    <citation type="journal article" date="2021" name="Proc. Natl. Acad. Sci. U.S.A.">
        <title>Three genomes in the algal genus Volvox reveal the fate of a haploid sex-determining region after a transition to homothallism.</title>
        <authorList>
            <person name="Yamamoto K."/>
            <person name="Hamaji T."/>
            <person name="Kawai-Toyooka H."/>
            <person name="Matsuzaki R."/>
            <person name="Takahashi F."/>
            <person name="Nishimura Y."/>
            <person name="Kawachi M."/>
            <person name="Noguchi H."/>
            <person name="Minakuchi Y."/>
            <person name="Umen J.G."/>
            <person name="Toyoda A."/>
            <person name="Nozaki H."/>
        </authorList>
    </citation>
    <scope>NUCLEOTIDE SEQUENCE</scope>
    <source>
        <strain evidence="2">NIES-3786</strain>
    </source>
</reference>
<evidence type="ECO:0000313" key="3">
    <source>
        <dbReference type="Proteomes" id="UP000747110"/>
    </source>
</evidence>
<dbReference type="EMBL" id="BNCP01000074">
    <property type="protein sequence ID" value="GIL92300.1"/>
    <property type="molecule type" value="Genomic_DNA"/>
</dbReference>
<protein>
    <submittedName>
        <fullName evidence="2">Uncharacterized protein</fullName>
    </submittedName>
</protein>
<evidence type="ECO:0000256" key="1">
    <source>
        <dbReference type="SAM" id="MobiDB-lite"/>
    </source>
</evidence>
<comment type="caution">
    <text evidence="2">The sequence shown here is derived from an EMBL/GenBank/DDBJ whole genome shotgun (WGS) entry which is preliminary data.</text>
</comment>